<comment type="cofactor">
    <cofactor evidence="15 17">
        <name>[4Fe-4S] cluster</name>
        <dbReference type="ChEBI" id="CHEBI:49883"/>
    </cofactor>
    <text evidence="15 17">Binds 1 [4Fe-4S] cluster. The cluster is coordinated with 3 cysteines and an exchangeable S-adenosyl-L-methionine.</text>
</comment>
<dbReference type="Proteomes" id="UP000199064">
    <property type="component" value="Unassembled WGS sequence"/>
</dbReference>
<dbReference type="SFLD" id="SFLDG01065">
    <property type="entry name" value="anaerobic_coproporphyrinogen-I"/>
    <property type="match status" value="1"/>
</dbReference>
<evidence type="ECO:0000313" key="20">
    <source>
        <dbReference type="Proteomes" id="UP000199064"/>
    </source>
</evidence>
<evidence type="ECO:0000256" key="5">
    <source>
        <dbReference type="ARBA" id="ARBA00022485"/>
    </source>
</evidence>
<evidence type="ECO:0000256" key="13">
    <source>
        <dbReference type="ARBA" id="ARBA00024295"/>
    </source>
</evidence>
<dbReference type="InterPro" id="IPR023404">
    <property type="entry name" value="rSAM_horseshoe"/>
</dbReference>
<comment type="subunit">
    <text evidence="4">Monomer.</text>
</comment>
<dbReference type="GO" id="GO:0005737">
    <property type="term" value="C:cytoplasm"/>
    <property type="evidence" value="ECO:0007669"/>
    <property type="project" value="UniProtKB-SubCell"/>
</dbReference>
<evidence type="ECO:0000256" key="3">
    <source>
        <dbReference type="ARBA" id="ARBA00005493"/>
    </source>
</evidence>
<dbReference type="Gene3D" id="3.80.30.20">
    <property type="entry name" value="tm_1862 like domain"/>
    <property type="match status" value="1"/>
</dbReference>
<comment type="subcellular location">
    <subcellularLocation>
        <location evidence="1 15">Cytoplasm</location>
    </subcellularLocation>
</comment>
<comment type="pathway">
    <text evidence="2 15">Porphyrin-containing compound metabolism; protoporphyrin-IX biosynthesis; protoporphyrinogen-IX from coproporphyrinogen-III (AdoMet route): step 1/1.</text>
</comment>
<dbReference type="GO" id="GO:0046872">
    <property type="term" value="F:metal ion binding"/>
    <property type="evidence" value="ECO:0007669"/>
    <property type="project" value="UniProtKB-KW"/>
</dbReference>
<feature type="binding site" evidence="16">
    <location>
        <position position="249"/>
    </location>
    <ligand>
        <name>S-adenosyl-L-methionine</name>
        <dbReference type="ChEBI" id="CHEBI:59789"/>
        <label>2</label>
    </ligand>
</feature>
<organism evidence="19 20">
    <name type="scientific">Nitratireductor aquibiodomus</name>
    <dbReference type="NCBI Taxonomy" id="204799"/>
    <lineage>
        <taxon>Bacteria</taxon>
        <taxon>Pseudomonadati</taxon>
        <taxon>Pseudomonadota</taxon>
        <taxon>Alphaproteobacteria</taxon>
        <taxon>Hyphomicrobiales</taxon>
        <taxon>Phyllobacteriaceae</taxon>
        <taxon>Nitratireductor</taxon>
    </lineage>
</organism>
<comment type="function">
    <text evidence="13">Involved in the heme biosynthesis. Catalyzes the anaerobic oxidative decarboxylation of propionate groups of rings A and B of coproporphyrinogen III to yield the vinyl groups in protoporphyrinogen IX.</text>
</comment>
<evidence type="ECO:0000256" key="11">
    <source>
        <dbReference type="ARBA" id="ARBA00023014"/>
    </source>
</evidence>
<dbReference type="SMART" id="SM00729">
    <property type="entry name" value="Elp3"/>
    <property type="match status" value="1"/>
</dbReference>
<dbReference type="SUPFAM" id="SSF102114">
    <property type="entry name" value="Radical SAM enzymes"/>
    <property type="match status" value="1"/>
</dbReference>
<evidence type="ECO:0000256" key="16">
    <source>
        <dbReference type="PIRSR" id="PIRSR000167-1"/>
    </source>
</evidence>
<dbReference type="GO" id="GO:0051989">
    <property type="term" value="F:coproporphyrinogen dehydrogenase activity"/>
    <property type="evidence" value="ECO:0007669"/>
    <property type="project" value="UniProtKB-EC"/>
</dbReference>
<dbReference type="GO" id="GO:0004109">
    <property type="term" value="F:coproporphyrinogen oxidase activity"/>
    <property type="evidence" value="ECO:0007669"/>
    <property type="project" value="InterPro"/>
</dbReference>
<dbReference type="AlphaFoldDB" id="A0A1H4MJ20"/>
<dbReference type="PANTHER" id="PTHR13932:SF6">
    <property type="entry name" value="OXYGEN-INDEPENDENT COPROPORPHYRINOGEN III OXIDASE"/>
    <property type="match status" value="1"/>
</dbReference>
<evidence type="ECO:0000256" key="12">
    <source>
        <dbReference type="ARBA" id="ARBA00023244"/>
    </source>
</evidence>
<feature type="binding site" evidence="17">
    <location>
        <position position="67"/>
    </location>
    <ligand>
        <name>[4Fe-4S] cluster</name>
        <dbReference type="ChEBI" id="CHEBI:49883"/>
        <note>4Fe-4S-S-AdoMet</note>
    </ligand>
</feature>
<feature type="binding site" evidence="16">
    <location>
        <position position="215"/>
    </location>
    <ligand>
        <name>S-adenosyl-L-methionine</name>
        <dbReference type="ChEBI" id="CHEBI:59789"/>
        <label>2</label>
    </ligand>
</feature>
<evidence type="ECO:0000256" key="2">
    <source>
        <dbReference type="ARBA" id="ARBA00004785"/>
    </source>
</evidence>
<evidence type="ECO:0000256" key="7">
    <source>
        <dbReference type="ARBA" id="ARBA00022691"/>
    </source>
</evidence>
<feature type="binding site" evidence="16">
    <location>
        <position position="61"/>
    </location>
    <ligand>
        <name>S-adenosyl-L-methionine</name>
        <dbReference type="ChEBI" id="CHEBI:59789"/>
        <label>1</label>
    </ligand>
</feature>
<dbReference type="InterPro" id="IPR006638">
    <property type="entry name" value="Elp3/MiaA/NifB-like_rSAM"/>
</dbReference>
<keyword evidence="6 15" id="KW-0963">Cytoplasm</keyword>
<dbReference type="CDD" id="cd01335">
    <property type="entry name" value="Radical_SAM"/>
    <property type="match status" value="1"/>
</dbReference>
<feature type="binding site" evidence="16">
    <location>
        <position position="151"/>
    </location>
    <ligand>
        <name>S-adenosyl-L-methionine</name>
        <dbReference type="ChEBI" id="CHEBI:59789"/>
        <label>1</label>
    </ligand>
</feature>
<evidence type="ECO:0000256" key="14">
    <source>
        <dbReference type="ARBA" id="ARBA00048321"/>
    </source>
</evidence>
<reference evidence="20" key="1">
    <citation type="submission" date="2016-10" db="EMBL/GenBank/DDBJ databases">
        <authorList>
            <person name="Varghese N."/>
            <person name="Submissions S."/>
        </authorList>
    </citation>
    <scope>NUCLEOTIDE SEQUENCE [LARGE SCALE GENOMIC DNA]</scope>
    <source>
        <strain evidence="20">ES.061</strain>
    </source>
</reference>
<evidence type="ECO:0000256" key="15">
    <source>
        <dbReference type="PIRNR" id="PIRNR000167"/>
    </source>
</evidence>
<keyword evidence="8 15" id="KW-0479">Metal-binding</keyword>
<sequence>MVAMQRAGEQVSGTGPAARYAAAVPRYTSYPTAPHFHTGVTGETFRGWLAETGQGDDLSLYVHIPFCDRLCWFCACHTKMTRRYEPVAAFLDALFCEIRTVGGILKGRGRVRALHFGGGSPTMLRADDIVRLGSALKTAFNFAANAEISVELDPNDMDEARFDALAEIGMTRASLGVQDFDPQVQKAINREQTFEQTKAVVDGVRARGVRSVNLDLLYGLPHQTCESVADTIRQALTLSPDRIAIFGYAHVPWFKKHQTMIDEAWLPGPEERFEQQQETARIIREAGYEAIGLDHFAKPDDPLATAARQGRLNRNFQGYTEDACRRLIGLGPSSVSRLPQGYAQNTPASAQYERTVESGDLATVRGFALSAEDHARAWVIERLMCDFAFSGDEAVRRFGECGRRIVAEARARLQEPASAAGLVEEAGVFTVRDDARPLVRSAAALFDQYLKQGGARHSAAV</sequence>
<feature type="binding site" evidence="17">
    <location>
        <position position="71"/>
    </location>
    <ligand>
        <name>[4Fe-4S] cluster</name>
        <dbReference type="ChEBI" id="CHEBI:49883"/>
        <note>4Fe-4S-S-AdoMet</note>
    </ligand>
</feature>
<dbReference type="SFLD" id="SFLDG01082">
    <property type="entry name" value="B12-binding_domain_containing"/>
    <property type="match status" value="1"/>
</dbReference>
<feature type="binding site" evidence="16">
    <location>
        <begin position="73"/>
        <end position="75"/>
    </location>
    <ligand>
        <name>S-adenosyl-L-methionine</name>
        <dbReference type="ChEBI" id="CHEBI:59789"/>
        <label>2</label>
    </ligand>
</feature>
<evidence type="ECO:0000256" key="4">
    <source>
        <dbReference type="ARBA" id="ARBA00011245"/>
    </source>
</evidence>
<dbReference type="GO" id="GO:0006782">
    <property type="term" value="P:protoporphyrinogen IX biosynthetic process"/>
    <property type="evidence" value="ECO:0007669"/>
    <property type="project" value="UniProtKB-UniPathway"/>
</dbReference>
<dbReference type="InterPro" id="IPR004558">
    <property type="entry name" value="Coprogen_oxidase_HemN"/>
</dbReference>
<evidence type="ECO:0000256" key="8">
    <source>
        <dbReference type="ARBA" id="ARBA00022723"/>
    </source>
</evidence>
<comment type="catalytic activity">
    <reaction evidence="14 15">
        <text>coproporphyrinogen III + 2 S-adenosyl-L-methionine = protoporphyrinogen IX + 2 5'-deoxyadenosine + 2 L-methionine + 2 CO2</text>
        <dbReference type="Rhea" id="RHEA:15425"/>
        <dbReference type="ChEBI" id="CHEBI:16526"/>
        <dbReference type="ChEBI" id="CHEBI:17319"/>
        <dbReference type="ChEBI" id="CHEBI:57307"/>
        <dbReference type="ChEBI" id="CHEBI:57309"/>
        <dbReference type="ChEBI" id="CHEBI:57844"/>
        <dbReference type="ChEBI" id="CHEBI:59789"/>
        <dbReference type="EC" id="1.3.98.3"/>
    </reaction>
</comment>
<evidence type="ECO:0000256" key="9">
    <source>
        <dbReference type="ARBA" id="ARBA00023002"/>
    </source>
</evidence>
<keyword evidence="12 15" id="KW-0627">Porphyrin biosynthesis</keyword>
<keyword evidence="20" id="KW-1185">Reference proteome</keyword>
<feature type="domain" description="Radical SAM core" evidence="18">
    <location>
        <begin position="52"/>
        <end position="289"/>
    </location>
</feature>
<evidence type="ECO:0000256" key="17">
    <source>
        <dbReference type="PIRSR" id="PIRSR000167-2"/>
    </source>
</evidence>
<dbReference type="PANTHER" id="PTHR13932">
    <property type="entry name" value="COPROPORPHYRINIGEN III OXIDASE"/>
    <property type="match status" value="1"/>
</dbReference>
<feature type="binding site" evidence="17">
    <location>
        <position position="74"/>
    </location>
    <ligand>
        <name>[4Fe-4S] cluster</name>
        <dbReference type="ChEBI" id="CHEBI:49883"/>
        <note>4Fe-4S-S-AdoMet</note>
    </ligand>
</feature>
<evidence type="ECO:0000256" key="1">
    <source>
        <dbReference type="ARBA" id="ARBA00004496"/>
    </source>
</evidence>
<dbReference type="PROSITE" id="PS51918">
    <property type="entry name" value="RADICAL_SAM"/>
    <property type="match status" value="1"/>
</dbReference>
<proteinExistence type="inferred from homology"/>
<feature type="binding site" evidence="16">
    <location>
        <position position="190"/>
    </location>
    <ligand>
        <name>S-adenosyl-L-methionine</name>
        <dbReference type="ChEBI" id="CHEBI:59789"/>
        <label>2</label>
    </ligand>
</feature>
<keyword evidence="11 15" id="KW-0411">Iron-sulfur</keyword>
<dbReference type="UniPathway" id="UPA00251">
    <property type="reaction ID" value="UER00323"/>
</dbReference>
<dbReference type="PIRSF" id="PIRSF000167">
    <property type="entry name" value="HemN"/>
    <property type="match status" value="1"/>
</dbReference>
<gene>
    <name evidence="19" type="ORF">SAMN05216452_3332</name>
</gene>
<dbReference type="Gene3D" id="1.10.10.920">
    <property type="match status" value="1"/>
</dbReference>
<dbReference type="GO" id="GO:0051539">
    <property type="term" value="F:4 iron, 4 sulfur cluster binding"/>
    <property type="evidence" value="ECO:0007669"/>
    <property type="project" value="UniProtKB-KW"/>
</dbReference>
<feature type="binding site" evidence="16">
    <location>
        <position position="118"/>
    </location>
    <ligand>
        <name>S-adenosyl-L-methionine</name>
        <dbReference type="ChEBI" id="CHEBI:59789"/>
        <label>1</label>
    </ligand>
</feature>
<feature type="binding site" evidence="16">
    <location>
        <position position="178"/>
    </location>
    <ligand>
        <name>S-adenosyl-L-methionine</name>
        <dbReference type="ChEBI" id="CHEBI:59789"/>
        <label>2</label>
    </ligand>
</feature>
<evidence type="ECO:0000256" key="6">
    <source>
        <dbReference type="ARBA" id="ARBA00022490"/>
    </source>
</evidence>
<keyword evidence="7 15" id="KW-0949">S-adenosyl-L-methionine</keyword>
<keyword evidence="9 15" id="KW-0560">Oxidoreductase</keyword>
<protein>
    <recommendedName>
        <fullName evidence="15">Coproporphyrinogen-III oxidase</fullName>
        <ecNumber evidence="15">1.3.98.3</ecNumber>
    </recommendedName>
</protein>
<dbReference type="NCBIfam" id="TIGR00538">
    <property type="entry name" value="hemN"/>
    <property type="match status" value="1"/>
</dbReference>
<comment type="similarity">
    <text evidence="3 15">Belongs to the anaerobic coproporphyrinogen-III oxidase family.</text>
</comment>
<dbReference type="InterPro" id="IPR034505">
    <property type="entry name" value="Coproporphyrinogen-III_oxidase"/>
</dbReference>
<evidence type="ECO:0000313" key="19">
    <source>
        <dbReference type="EMBL" id="SEB82764.1"/>
    </source>
</evidence>
<name>A0A1H4MJ20_9HYPH</name>
<dbReference type="Pfam" id="PF04055">
    <property type="entry name" value="Radical_SAM"/>
    <property type="match status" value="1"/>
</dbReference>
<accession>A0A1H4MJ20</accession>
<dbReference type="EMBL" id="FNSL01000001">
    <property type="protein sequence ID" value="SEB82764.1"/>
    <property type="molecule type" value="Genomic_DNA"/>
</dbReference>
<evidence type="ECO:0000256" key="10">
    <source>
        <dbReference type="ARBA" id="ARBA00023004"/>
    </source>
</evidence>
<evidence type="ECO:0000259" key="18">
    <source>
        <dbReference type="PROSITE" id="PS51918"/>
    </source>
</evidence>
<dbReference type="InterPro" id="IPR007197">
    <property type="entry name" value="rSAM"/>
</dbReference>
<keyword evidence="10 15" id="KW-0408">Iron</keyword>
<dbReference type="SFLD" id="SFLDS00029">
    <property type="entry name" value="Radical_SAM"/>
    <property type="match status" value="1"/>
</dbReference>
<keyword evidence="5 15" id="KW-0004">4Fe-4S</keyword>
<dbReference type="EC" id="1.3.98.3" evidence="15"/>
<dbReference type="InterPro" id="IPR058240">
    <property type="entry name" value="rSAM_sf"/>
</dbReference>